<name>A0AC35U8F2_9BILA</name>
<proteinExistence type="predicted"/>
<accession>A0AC35U8F2</accession>
<reference evidence="2" key="1">
    <citation type="submission" date="2016-11" db="UniProtKB">
        <authorList>
            <consortium name="WormBaseParasite"/>
        </authorList>
    </citation>
    <scope>IDENTIFICATION</scope>
    <source>
        <strain evidence="2">KR3021</strain>
    </source>
</reference>
<organism evidence="1 2">
    <name type="scientific">Rhabditophanes sp. KR3021</name>
    <dbReference type="NCBI Taxonomy" id="114890"/>
    <lineage>
        <taxon>Eukaryota</taxon>
        <taxon>Metazoa</taxon>
        <taxon>Ecdysozoa</taxon>
        <taxon>Nematoda</taxon>
        <taxon>Chromadorea</taxon>
        <taxon>Rhabditida</taxon>
        <taxon>Tylenchina</taxon>
        <taxon>Panagrolaimomorpha</taxon>
        <taxon>Strongyloidoidea</taxon>
        <taxon>Alloionematidae</taxon>
        <taxon>Rhabditophanes</taxon>
    </lineage>
</organism>
<evidence type="ECO:0000313" key="2">
    <source>
        <dbReference type="WBParaSite" id="RSKR_0000877400.1"/>
    </source>
</evidence>
<protein>
    <submittedName>
        <fullName evidence="2">Transposable element Tc3 transposase</fullName>
    </submittedName>
</protein>
<dbReference type="Proteomes" id="UP000095286">
    <property type="component" value="Unplaced"/>
</dbReference>
<dbReference type="WBParaSite" id="RSKR_0000877400.1">
    <property type="protein sequence ID" value="RSKR_0000877400.1"/>
    <property type="gene ID" value="RSKR_0000877400"/>
</dbReference>
<sequence length="144" mass="17454">MFFAETDLQRLEDDDFRLGRLFFSDEAHFHMDSTVNRHNYRYRATENPHWYQEVPLHSEKTTVWAGIYEGGLIGPFFFDTTANKDRYLEMLKDKFYPEVLRRRLENEMIFMQDRAPPHWTLSVQTWLNDKFPNRWIGRDSPSVL</sequence>
<evidence type="ECO:0000313" key="1">
    <source>
        <dbReference type="Proteomes" id="UP000095286"/>
    </source>
</evidence>